<name>A8MF19_ALKOO</name>
<reference evidence="3" key="1">
    <citation type="submission" date="2007-10" db="EMBL/GenBank/DDBJ databases">
        <title>Complete genome of Alkaliphilus oremlandii OhILAs.</title>
        <authorList>
            <person name="Copeland A."/>
            <person name="Lucas S."/>
            <person name="Lapidus A."/>
            <person name="Barry K."/>
            <person name="Detter J.C."/>
            <person name="Glavina del Rio T."/>
            <person name="Hammon N."/>
            <person name="Israni S."/>
            <person name="Dalin E."/>
            <person name="Tice H."/>
            <person name="Pitluck S."/>
            <person name="Chain P."/>
            <person name="Malfatti S."/>
            <person name="Shin M."/>
            <person name="Vergez L."/>
            <person name="Schmutz J."/>
            <person name="Larimer F."/>
            <person name="Land M."/>
            <person name="Hauser L."/>
            <person name="Kyrpides N."/>
            <person name="Mikhailova N."/>
            <person name="Stolz J.F."/>
            <person name="Dawson A."/>
            <person name="Fisher E."/>
            <person name="Crable B."/>
            <person name="Perera E."/>
            <person name="Lisak J."/>
            <person name="Ranganathan M."/>
            <person name="Basu P."/>
            <person name="Richardson P."/>
        </authorList>
    </citation>
    <scope>NUCLEOTIDE SEQUENCE [LARGE SCALE GENOMIC DNA]</scope>
    <source>
        <strain evidence="3">OhILAs</strain>
    </source>
</reference>
<keyword evidence="1" id="KW-0812">Transmembrane</keyword>
<organism evidence="2 3">
    <name type="scientific">Alkaliphilus oremlandii (strain OhILAs)</name>
    <name type="common">Clostridium oremlandii (strain OhILAs)</name>
    <dbReference type="NCBI Taxonomy" id="350688"/>
    <lineage>
        <taxon>Bacteria</taxon>
        <taxon>Bacillati</taxon>
        <taxon>Bacillota</taxon>
        <taxon>Clostridia</taxon>
        <taxon>Peptostreptococcales</taxon>
        <taxon>Natronincolaceae</taxon>
        <taxon>Alkaliphilus</taxon>
    </lineage>
</organism>
<proteinExistence type="predicted"/>
<protein>
    <submittedName>
        <fullName evidence="2">Uncharacterized protein</fullName>
    </submittedName>
</protein>
<dbReference type="KEGG" id="aoe:Clos_1142"/>
<feature type="transmembrane region" description="Helical" evidence="1">
    <location>
        <begin position="6"/>
        <end position="23"/>
    </location>
</feature>
<dbReference type="Proteomes" id="UP000000269">
    <property type="component" value="Chromosome"/>
</dbReference>
<keyword evidence="1" id="KW-0472">Membrane</keyword>
<evidence type="ECO:0000313" key="3">
    <source>
        <dbReference type="Proteomes" id="UP000000269"/>
    </source>
</evidence>
<gene>
    <name evidence="2" type="ordered locus">Clos_1142</name>
</gene>
<accession>A8MF19</accession>
<evidence type="ECO:0000256" key="1">
    <source>
        <dbReference type="SAM" id="Phobius"/>
    </source>
</evidence>
<keyword evidence="3" id="KW-1185">Reference proteome</keyword>
<dbReference type="HOGENOM" id="CLU_184980_0_0_9"/>
<keyword evidence="1" id="KW-1133">Transmembrane helix</keyword>
<sequence>MNCMKAIGITIFLIFIVGIEFLLDKSRREKIEEEINFIGGNVINIERRNLFTGRGPFFIEGKGETVYKIEYVVDGVLKEGWVKFAGLFGVDWRL</sequence>
<dbReference type="EMBL" id="CP000853">
    <property type="protein sequence ID" value="ABW18688.1"/>
    <property type="molecule type" value="Genomic_DNA"/>
</dbReference>
<dbReference type="STRING" id="350688.Clos_1142"/>
<evidence type="ECO:0000313" key="2">
    <source>
        <dbReference type="EMBL" id="ABW18688.1"/>
    </source>
</evidence>
<dbReference type="AlphaFoldDB" id="A8MF19"/>